<dbReference type="InterPro" id="IPR036663">
    <property type="entry name" value="Fumarylacetoacetase_C_sf"/>
</dbReference>
<dbReference type="PANTHER" id="PTHR11820:SF7">
    <property type="entry name" value="ACYLPYRUVASE FAHD1, MITOCHONDRIAL"/>
    <property type="match status" value="1"/>
</dbReference>
<evidence type="ECO:0000256" key="1">
    <source>
        <dbReference type="ARBA" id="ARBA00022723"/>
    </source>
</evidence>
<dbReference type="GO" id="GO:0008684">
    <property type="term" value="F:2-oxopent-4-enoate hydratase activity"/>
    <property type="evidence" value="ECO:0007669"/>
    <property type="project" value="UniProtKB-EC"/>
</dbReference>
<dbReference type="GO" id="GO:0018773">
    <property type="term" value="F:acetylpyruvate hydrolase activity"/>
    <property type="evidence" value="ECO:0007669"/>
    <property type="project" value="TreeGrafter"/>
</dbReference>
<dbReference type="InterPro" id="IPR011234">
    <property type="entry name" value="Fumarylacetoacetase-like_C"/>
</dbReference>
<evidence type="ECO:0000259" key="2">
    <source>
        <dbReference type="Pfam" id="PF01557"/>
    </source>
</evidence>
<dbReference type="SUPFAM" id="SSF56529">
    <property type="entry name" value="FAH"/>
    <property type="match status" value="1"/>
</dbReference>
<name>A0A3B0VVB4_9ZZZZ</name>
<organism evidence="3">
    <name type="scientific">hydrothermal vent metagenome</name>
    <dbReference type="NCBI Taxonomy" id="652676"/>
    <lineage>
        <taxon>unclassified sequences</taxon>
        <taxon>metagenomes</taxon>
        <taxon>ecological metagenomes</taxon>
    </lineage>
</organism>
<reference evidence="3" key="1">
    <citation type="submission" date="2018-06" db="EMBL/GenBank/DDBJ databases">
        <authorList>
            <person name="Zhirakovskaya E."/>
        </authorList>
    </citation>
    <scope>NUCLEOTIDE SEQUENCE</scope>
</reference>
<keyword evidence="3" id="KW-0456">Lyase</keyword>
<evidence type="ECO:0000313" key="3">
    <source>
        <dbReference type="EMBL" id="VAW47578.1"/>
    </source>
</evidence>
<dbReference type="EC" id="4.2.1.80" evidence="3"/>
<dbReference type="Pfam" id="PF01557">
    <property type="entry name" value="FAA_hydrolase"/>
    <property type="match status" value="1"/>
</dbReference>
<accession>A0A3B0VVB4</accession>
<sequence length="208" mass="22511">MTNNILFNGKRVSPSKVVCVGRNYVAHIKELNNAIPTESVIFIKPNSAISSELLLPGSDEIHYEGELSFLLDGGELVGVGFGLDLTKRQIQNGLKNKGLPWERAKAFDGSAVFSDFVAITGAIEALNMELYINGQLQQKGGCTMMLNSPAELVKEISSFMTLEDGDILMTGTPAGVGQVHAGDEFAGRIFNADQLLIEARWLVIDPAR</sequence>
<feature type="domain" description="Fumarylacetoacetase-like C-terminal" evidence="2">
    <location>
        <begin position="16"/>
        <end position="185"/>
    </location>
</feature>
<dbReference type="PANTHER" id="PTHR11820">
    <property type="entry name" value="ACYLPYRUVASE"/>
    <property type="match status" value="1"/>
</dbReference>
<dbReference type="AlphaFoldDB" id="A0A3B0VVB4"/>
<dbReference type="GO" id="GO:0046872">
    <property type="term" value="F:metal ion binding"/>
    <property type="evidence" value="ECO:0007669"/>
    <property type="project" value="UniProtKB-KW"/>
</dbReference>
<dbReference type="EMBL" id="UOFA01000353">
    <property type="protein sequence ID" value="VAW47578.1"/>
    <property type="molecule type" value="Genomic_DNA"/>
</dbReference>
<gene>
    <name evidence="3" type="ORF">MNBD_GAMMA02-1585</name>
</gene>
<proteinExistence type="predicted"/>
<protein>
    <submittedName>
        <fullName evidence="3">2-keto-4-pentenoate hydratase</fullName>
        <ecNumber evidence="3">4.2.1.80</ecNumber>
    </submittedName>
</protein>
<dbReference type="Gene3D" id="3.90.850.10">
    <property type="entry name" value="Fumarylacetoacetase-like, C-terminal domain"/>
    <property type="match status" value="1"/>
</dbReference>
<keyword evidence="1" id="KW-0479">Metal-binding</keyword>